<proteinExistence type="predicted"/>
<dbReference type="Proteomes" id="UP000320735">
    <property type="component" value="Unassembled WGS sequence"/>
</dbReference>
<evidence type="ECO:0000313" key="2">
    <source>
        <dbReference type="Proteomes" id="UP000320735"/>
    </source>
</evidence>
<gene>
    <name evidence="1" type="ORF">CA54_46090</name>
</gene>
<organism evidence="1 2">
    <name type="scientific">Symmachiella macrocystis</name>
    <dbReference type="NCBI Taxonomy" id="2527985"/>
    <lineage>
        <taxon>Bacteria</taxon>
        <taxon>Pseudomonadati</taxon>
        <taxon>Planctomycetota</taxon>
        <taxon>Planctomycetia</taxon>
        <taxon>Planctomycetales</taxon>
        <taxon>Planctomycetaceae</taxon>
        <taxon>Symmachiella</taxon>
    </lineage>
</organism>
<keyword evidence="2" id="KW-1185">Reference proteome</keyword>
<protein>
    <submittedName>
        <fullName evidence="1">Uncharacterized protein</fullName>
    </submittedName>
</protein>
<name>A0A5C6BBK8_9PLAN</name>
<dbReference type="AlphaFoldDB" id="A0A5C6BBK8"/>
<accession>A0A5C6BBK8</accession>
<evidence type="ECO:0000313" key="1">
    <source>
        <dbReference type="EMBL" id="TWU09368.1"/>
    </source>
</evidence>
<dbReference type="EMBL" id="SJPP01000002">
    <property type="protein sequence ID" value="TWU09368.1"/>
    <property type="molecule type" value="Genomic_DNA"/>
</dbReference>
<sequence length="174" mass="19881">MGISFAVGIVISGSSDCEAIGVPQAQGGAIRRSFESEPSRFRQVQIAASYWLRRSRLRCNRGYLVVFPYDLRKLRWHFLAATCYDVTMIQSNSPIPELTDEQQQALKEGNGVVQGESYLLMRHDVLLDWFGYTPDQLRVELQPAIEQADRGELEEWNLQEFLKDVRRPGDAKSE</sequence>
<comment type="caution">
    <text evidence="1">The sequence shown here is derived from an EMBL/GenBank/DDBJ whole genome shotgun (WGS) entry which is preliminary data.</text>
</comment>
<reference evidence="1 2" key="1">
    <citation type="submission" date="2019-02" db="EMBL/GenBank/DDBJ databases">
        <title>Deep-cultivation of Planctomycetes and their phenomic and genomic characterization uncovers novel biology.</title>
        <authorList>
            <person name="Wiegand S."/>
            <person name="Jogler M."/>
            <person name="Boedeker C."/>
            <person name="Pinto D."/>
            <person name="Vollmers J."/>
            <person name="Rivas-Marin E."/>
            <person name="Kohn T."/>
            <person name="Peeters S.H."/>
            <person name="Heuer A."/>
            <person name="Rast P."/>
            <person name="Oberbeckmann S."/>
            <person name="Bunk B."/>
            <person name="Jeske O."/>
            <person name="Meyerdierks A."/>
            <person name="Storesund J.E."/>
            <person name="Kallscheuer N."/>
            <person name="Luecker S."/>
            <person name="Lage O.M."/>
            <person name="Pohl T."/>
            <person name="Merkel B.J."/>
            <person name="Hornburger P."/>
            <person name="Mueller R.-W."/>
            <person name="Bruemmer F."/>
            <person name="Labrenz M."/>
            <person name="Spormann A.M."/>
            <person name="Op Den Camp H."/>
            <person name="Overmann J."/>
            <person name="Amann R."/>
            <person name="Jetten M.S.M."/>
            <person name="Mascher T."/>
            <person name="Medema M.H."/>
            <person name="Devos D.P."/>
            <person name="Kaster A.-K."/>
            <person name="Ovreas L."/>
            <person name="Rohde M."/>
            <person name="Galperin M.Y."/>
            <person name="Jogler C."/>
        </authorList>
    </citation>
    <scope>NUCLEOTIDE SEQUENCE [LARGE SCALE GENOMIC DNA]</scope>
    <source>
        <strain evidence="1 2">CA54</strain>
    </source>
</reference>